<dbReference type="AlphaFoldDB" id="H2YAK3"/>
<reference evidence="2" key="1">
    <citation type="submission" date="2003-08" db="EMBL/GenBank/DDBJ databases">
        <authorList>
            <person name="Birren B."/>
            <person name="Nusbaum C."/>
            <person name="Abebe A."/>
            <person name="Abouelleil A."/>
            <person name="Adekoya E."/>
            <person name="Ait-zahra M."/>
            <person name="Allen N."/>
            <person name="Allen T."/>
            <person name="An P."/>
            <person name="Anderson M."/>
            <person name="Anderson S."/>
            <person name="Arachchi H."/>
            <person name="Armbruster J."/>
            <person name="Bachantsang P."/>
            <person name="Baldwin J."/>
            <person name="Barry A."/>
            <person name="Bayul T."/>
            <person name="Blitshsteyn B."/>
            <person name="Bloom T."/>
            <person name="Blye J."/>
            <person name="Boguslavskiy L."/>
            <person name="Borowsky M."/>
            <person name="Boukhgalter B."/>
            <person name="Brunache A."/>
            <person name="Butler J."/>
            <person name="Calixte N."/>
            <person name="Calvo S."/>
            <person name="Camarata J."/>
            <person name="Campo K."/>
            <person name="Chang J."/>
            <person name="Cheshatsang Y."/>
            <person name="Citroen M."/>
            <person name="Collymore A."/>
            <person name="Considine T."/>
            <person name="Cook A."/>
            <person name="Cooke P."/>
            <person name="Corum B."/>
            <person name="Cuomo C."/>
            <person name="David R."/>
            <person name="Dawoe T."/>
            <person name="Degray S."/>
            <person name="Dodge S."/>
            <person name="Dooley K."/>
            <person name="Dorje P."/>
            <person name="Dorjee K."/>
            <person name="Dorris L."/>
            <person name="Duffey N."/>
            <person name="Dupes A."/>
            <person name="Elkins T."/>
            <person name="Engels R."/>
            <person name="Erickson J."/>
            <person name="Farina A."/>
            <person name="Faro S."/>
            <person name="Ferreira P."/>
            <person name="Fischer H."/>
            <person name="Fitzgerald M."/>
            <person name="Foley K."/>
            <person name="Gage D."/>
            <person name="Galagan J."/>
            <person name="Gearin G."/>
            <person name="Gnerre S."/>
            <person name="Gnirke A."/>
            <person name="Goyette A."/>
            <person name="Graham J."/>
            <person name="Grandbois E."/>
            <person name="Gyaltsen K."/>
            <person name="Hafez N."/>
            <person name="Hagopian D."/>
            <person name="Hagos B."/>
            <person name="Hall J."/>
            <person name="Hatcher B."/>
            <person name="Heller A."/>
            <person name="Higgins H."/>
            <person name="Honan T."/>
            <person name="Horn A."/>
            <person name="Houde N."/>
            <person name="Hughes L."/>
            <person name="Hulme W."/>
            <person name="Husby E."/>
            <person name="Iliev I."/>
            <person name="Jaffe D."/>
            <person name="Jones C."/>
            <person name="Kamal M."/>
            <person name="Kamat A."/>
            <person name="Kamvysselis M."/>
            <person name="Karlsson E."/>
            <person name="Kells C."/>
            <person name="Kieu A."/>
            <person name="Kisner P."/>
            <person name="Kodira C."/>
            <person name="Kulbokas E."/>
            <person name="Labutti K."/>
            <person name="Lama D."/>
            <person name="Landers T."/>
            <person name="Leger J."/>
            <person name="Levine S."/>
            <person name="Lewis D."/>
            <person name="Lewis T."/>
            <person name="Lindblad-toh K."/>
            <person name="Liu X."/>
            <person name="Lokyitsang T."/>
            <person name="Lokyitsang Y."/>
            <person name="Lucien O."/>
            <person name="Lui A."/>
            <person name="Ma L.J."/>
            <person name="Mabbitt R."/>
            <person name="Macdonald J."/>
            <person name="Maclean C."/>
            <person name="Major J."/>
            <person name="Manning J."/>
            <person name="Marabella R."/>
            <person name="Maru K."/>
            <person name="Matthews C."/>
            <person name="Mauceli E."/>
            <person name="Mccarthy M."/>
            <person name="Mcdonough S."/>
            <person name="Mcghee T."/>
            <person name="Meldrim J."/>
            <person name="Meneus L."/>
            <person name="Mesirov J."/>
            <person name="Mihalev A."/>
            <person name="Mihova T."/>
            <person name="Mikkelsen T."/>
            <person name="Mlenga V."/>
            <person name="Moru K."/>
            <person name="Mozes J."/>
            <person name="Mulrain L."/>
            <person name="Munson G."/>
            <person name="Naylor J."/>
            <person name="Newes C."/>
            <person name="Nguyen C."/>
            <person name="Nguyen N."/>
            <person name="Nguyen T."/>
            <person name="Nicol R."/>
            <person name="Nielsen C."/>
            <person name="Nizzari M."/>
            <person name="Norbu C."/>
            <person name="Norbu N."/>
            <person name="O'donnell P."/>
            <person name="Okoawo O."/>
            <person name="O'leary S."/>
            <person name="Omotosho B."/>
            <person name="O'neill K."/>
            <person name="Osman S."/>
            <person name="Parker S."/>
            <person name="Perrin D."/>
            <person name="Phunkhang P."/>
            <person name="Piqani B."/>
            <person name="Purcell S."/>
            <person name="Rachupka T."/>
            <person name="Ramasamy U."/>
            <person name="Rameau R."/>
            <person name="Ray V."/>
            <person name="Raymond C."/>
            <person name="Retta R."/>
            <person name="Richardson S."/>
            <person name="Rise C."/>
            <person name="Rodriguez J."/>
            <person name="Rogers J."/>
            <person name="Rogov P."/>
            <person name="Rutman M."/>
            <person name="Schupbach R."/>
            <person name="Seaman C."/>
            <person name="Settipalli S."/>
            <person name="Sharpe T."/>
            <person name="Sheridan J."/>
            <person name="Sherpa N."/>
            <person name="Shi J."/>
            <person name="Smirnov S."/>
            <person name="Smith C."/>
            <person name="Sougnez C."/>
            <person name="Spencer B."/>
            <person name="Stalker J."/>
            <person name="Stange-thomann N."/>
            <person name="Stavropoulos S."/>
            <person name="Stetson K."/>
            <person name="Stone C."/>
            <person name="Stone S."/>
            <person name="Stubbs M."/>
            <person name="Talamas J."/>
            <person name="Tchuinga P."/>
            <person name="Tenzing P."/>
            <person name="Tesfaye S."/>
            <person name="Theodore J."/>
            <person name="Thoulutsang Y."/>
            <person name="Topham K."/>
            <person name="Towey S."/>
            <person name="Tsamla T."/>
            <person name="Tsomo N."/>
            <person name="Vallee D."/>
            <person name="Vassiliev H."/>
            <person name="Venkataraman V."/>
            <person name="Vinson J."/>
            <person name="Vo A."/>
            <person name="Wade C."/>
            <person name="Wang S."/>
            <person name="Wangchuk T."/>
            <person name="Wangdi T."/>
            <person name="Whittaker C."/>
            <person name="Wilkinson J."/>
            <person name="Wu Y."/>
            <person name="Wyman D."/>
            <person name="Yadav S."/>
            <person name="Yang S."/>
            <person name="Yang X."/>
            <person name="Yeager S."/>
            <person name="Yee E."/>
            <person name="Young G."/>
            <person name="Zainoun J."/>
            <person name="Zembeck L."/>
            <person name="Zimmer A."/>
            <person name="Zody M."/>
            <person name="Lander E."/>
        </authorList>
    </citation>
    <scope>NUCLEOTIDE SEQUENCE [LARGE SCALE GENOMIC DNA]</scope>
</reference>
<reference evidence="1" key="2">
    <citation type="submission" date="2025-08" db="UniProtKB">
        <authorList>
            <consortium name="Ensembl"/>
        </authorList>
    </citation>
    <scope>IDENTIFICATION</scope>
</reference>
<reference evidence="1" key="3">
    <citation type="submission" date="2025-09" db="UniProtKB">
        <authorList>
            <consortium name="Ensembl"/>
        </authorList>
    </citation>
    <scope>IDENTIFICATION</scope>
</reference>
<evidence type="ECO:0000313" key="2">
    <source>
        <dbReference type="Proteomes" id="UP000007875"/>
    </source>
</evidence>
<dbReference type="HOGENOM" id="CLU_021316_5_1_1"/>
<protein>
    <recommendedName>
        <fullName evidence="3">DUF4371 domain-containing protein</fullName>
    </recommendedName>
</protein>
<dbReference type="eggNOG" id="ENOG502QS6T">
    <property type="taxonomic scope" value="Eukaryota"/>
</dbReference>
<accession>H2YAK3</accession>
<dbReference type="GeneTree" id="ENSGT00950000182812"/>
<dbReference type="InterPro" id="IPR012337">
    <property type="entry name" value="RNaseH-like_sf"/>
</dbReference>
<evidence type="ECO:0000313" key="1">
    <source>
        <dbReference type="Ensembl" id="ENSCSAVP00000002351.1"/>
    </source>
</evidence>
<dbReference type="InParanoid" id="H2YAK3"/>
<dbReference type="STRING" id="51511.ENSCSAVP00000002351"/>
<name>H2YAK3_CIOSA</name>
<dbReference type="PANTHER" id="PTHR45913:SF5">
    <property type="entry name" value="GENERAL TRANSCRIPTION FACTOR II-I REPEAT DOMAIN-CONTAINING PROTEIN 2A-LIKE PROTEIN"/>
    <property type="match status" value="1"/>
</dbReference>
<dbReference type="SUPFAM" id="SSF53098">
    <property type="entry name" value="Ribonuclease H-like"/>
    <property type="match status" value="1"/>
</dbReference>
<evidence type="ECO:0008006" key="3">
    <source>
        <dbReference type="Google" id="ProtNLM"/>
    </source>
</evidence>
<dbReference type="Ensembl" id="ENSCSAVT00000002389.1">
    <property type="protein sequence ID" value="ENSCSAVP00000002351.1"/>
    <property type="gene ID" value="ENSCSAVG00000001381.1"/>
</dbReference>
<dbReference type="Proteomes" id="UP000007875">
    <property type="component" value="Unassembled WGS sequence"/>
</dbReference>
<keyword evidence="2" id="KW-1185">Reference proteome</keyword>
<dbReference type="PANTHER" id="PTHR45913">
    <property type="entry name" value="EPM2A-INTERACTING PROTEIN 1"/>
    <property type="match status" value="1"/>
</dbReference>
<organism evidence="1 2">
    <name type="scientific">Ciona savignyi</name>
    <name type="common">Pacific transparent sea squirt</name>
    <dbReference type="NCBI Taxonomy" id="51511"/>
    <lineage>
        <taxon>Eukaryota</taxon>
        <taxon>Metazoa</taxon>
        <taxon>Chordata</taxon>
        <taxon>Tunicata</taxon>
        <taxon>Ascidiacea</taxon>
        <taxon>Phlebobranchia</taxon>
        <taxon>Cionidae</taxon>
        <taxon>Ciona</taxon>
    </lineage>
</organism>
<sequence length="495" mass="56619">KKSRSLQQENRVFQIDWEEKYFQVEVDDKAHCPLCPVVISSIKSFNIKRHYETHSTKYDCYQGEGSWNLLNGEIMKQAILTFATECCSSAIQQKAKKLQLSNTTITRRIECISNDQRDQLLEKSKQFVCYSVALDSSKDITDTEHLVVFIRGVTPDFTVYEEYLTLRSIHDSTKGTDIFREFRATLEEAYLDPSKLFGVATDGCPSMLGANRGLQGLINKWRYENHLAPVTWHHSIIHQESLIANSLNMSNVMDVVTTTVNWIRANALNHRKFKAFLADTEAEYGDVVMFTAVRWLSRASCLKRFYELLPEIKIFAEGKKDIPQLGNEVWVVDLACFVDITTHLSSLNRTLQGNNKFCHDLYSTATAFINKLCLWKTQLAGGVTAHFPTLSNHRTNGSFEVYDRIISCLIDEFNRRINGMNSFLLPMMKMFSNPAVNVATAPDNFQLELLDMQSDIGLQQLFQSEDLLEFWSRVPEGKYPNLITNAQEKTSSLES</sequence>
<proteinExistence type="predicted"/>